<dbReference type="InterPro" id="IPR013761">
    <property type="entry name" value="SAM/pointed_sf"/>
</dbReference>
<proteinExistence type="predicted"/>
<organism evidence="2 3">
    <name type="scientific">Photinus pyralis</name>
    <name type="common">Common eastern firefly</name>
    <name type="synonym">Lampyris pyralis</name>
    <dbReference type="NCBI Taxonomy" id="7054"/>
    <lineage>
        <taxon>Eukaryota</taxon>
        <taxon>Metazoa</taxon>
        <taxon>Ecdysozoa</taxon>
        <taxon>Arthropoda</taxon>
        <taxon>Hexapoda</taxon>
        <taxon>Insecta</taxon>
        <taxon>Pterygota</taxon>
        <taxon>Neoptera</taxon>
        <taxon>Endopterygota</taxon>
        <taxon>Coleoptera</taxon>
        <taxon>Polyphaga</taxon>
        <taxon>Elateriformia</taxon>
        <taxon>Elateroidea</taxon>
        <taxon>Lampyridae</taxon>
        <taxon>Lampyrinae</taxon>
        <taxon>Photinus</taxon>
    </lineage>
</organism>
<comment type="caution">
    <text evidence="2">The sequence shown here is derived from an EMBL/GenBank/DDBJ whole genome shotgun (WGS) entry which is preliminary data.</text>
</comment>
<dbReference type="Proteomes" id="UP000327044">
    <property type="component" value="Unassembled WGS sequence"/>
</dbReference>
<accession>A0A5N4A039</accession>
<evidence type="ECO:0000259" key="1">
    <source>
        <dbReference type="Pfam" id="PF07647"/>
    </source>
</evidence>
<dbReference type="AlphaFoldDB" id="A0A5N4A039"/>
<keyword evidence="3" id="KW-1185">Reference proteome</keyword>
<dbReference type="InParanoid" id="A0A5N4A039"/>
<dbReference type="PANTHER" id="PTHR31025:SF9">
    <property type="entry name" value="SI:DKEY-286J15.1"/>
    <property type="match status" value="1"/>
</dbReference>
<dbReference type="EMBL" id="VVIM01000938">
    <property type="protein sequence ID" value="KAB0790666.1"/>
    <property type="molecule type" value="Genomic_DNA"/>
</dbReference>
<reference evidence="2 3" key="1">
    <citation type="journal article" date="2018" name="Elife">
        <title>Firefly genomes illuminate parallel origins of bioluminescence in beetles.</title>
        <authorList>
            <person name="Fallon T.R."/>
            <person name="Lower S.E."/>
            <person name="Chang C.H."/>
            <person name="Bessho-Uehara M."/>
            <person name="Martin G.J."/>
            <person name="Bewick A.J."/>
            <person name="Behringer M."/>
            <person name="Debat H.J."/>
            <person name="Wong I."/>
            <person name="Day J.C."/>
            <person name="Suvorov A."/>
            <person name="Silva C.J."/>
            <person name="Stanger-Hall K.F."/>
            <person name="Hall D.W."/>
            <person name="Schmitz R.J."/>
            <person name="Nelson D.R."/>
            <person name="Lewis S.M."/>
            <person name="Shigenobu S."/>
            <person name="Bybee S.M."/>
            <person name="Larracuente A.M."/>
            <person name="Oba Y."/>
            <person name="Weng J.K."/>
        </authorList>
    </citation>
    <scope>NUCLEOTIDE SEQUENCE [LARGE SCALE GENOMIC DNA]</scope>
    <source>
        <strain evidence="2">1611_PpyrPB1</strain>
        <tissue evidence="2">Whole body</tissue>
    </source>
</reference>
<protein>
    <recommendedName>
        <fullName evidence="1">SAM domain-containing protein</fullName>
    </recommendedName>
</protein>
<dbReference type="InterPro" id="IPR001660">
    <property type="entry name" value="SAM"/>
</dbReference>
<dbReference type="Gene3D" id="1.10.150.50">
    <property type="entry name" value="Transcription Factor, Ets-1"/>
    <property type="match status" value="1"/>
</dbReference>
<evidence type="ECO:0000313" key="2">
    <source>
        <dbReference type="EMBL" id="KAB0790666.1"/>
    </source>
</evidence>
<feature type="domain" description="SAM" evidence="1">
    <location>
        <begin position="2"/>
        <end position="55"/>
    </location>
</feature>
<name>A0A5N4A039_PHOPY</name>
<evidence type="ECO:0000313" key="3">
    <source>
        <dbReference type="Proteomes" id="UP000327044"/>
    </source>
</evidence>
<dbReference type="Pfam" id="PF07647">
    <property type="entry name" value="SAM_2"/>
    <property type="match status" value="1"/>
</dbReference>
<sequence length="508" mass="58232">MEEFFSKIGLSHLLPEFTKQSIDSTDLLPDLTEEHIVQLIPNIGDRIKFNRGVRSIQIEQATIDFIDECTPPPSKKPYTESTPVSFLVENATNLLDTYVDLDAGPSTNTLHDINSMSTVTNTDQSDCGLNSSFLNYCSIETAVQFNLQEVLNADVLGRAILSKYNSKFTLDGKERNVLCEIIISHFLNKSFKLNNESLSIIANKIVALFPACEKRATYFVSPIPKKRSGRNKPEVAKGKLVDKHRNKLTALRRALQFDVSVGENISDENEEPNQNARDSRLWLLNNNEPVEEVLQHWRNSYSIRKITVNKNKTIEQFYKEWPILETQLAIELVTYDFNKLFEKEGATDDTFNFFFEKLLDIRRKNLSAADESILQLVEGDITTDSKRAVQLYLLPSLVPPRGRIKAKGKQWKPSITECRDGLFVHVKLPVGPSLNNVTGFYVVINDNLYKCISVFDALDFCFKSHHIFDAKYSFESHHIWYLIQWQVYNLKTKSDLKIPFVQDCVYNH</sequence>
<gene>
    <name evidence="2" type="ORF">PPYR_14892</name>
</gene>
<dbReference type="SUPFAM" id="SSF47769">
    <property type="entry name" value="SAM/Pointed domain"/>
    <property type="match status" value="1"/>
</dbReference>
<dbReference type="PANTHER" id="PTHR31025">
    <property type="entry name" value="SI:CH211-196P9.1-RELATED"/>
    <property type="match status" value="1"/>
</dbReference>